<protein>
    <recommendedName>
        <fullName evidence="3">Coenzyme Q-binding protein COQ10 START domain-containing protein</fullName>
    </recommendedName>
</protein>
<evidence type="ECO:0008006" key="3">
    <source>
        <dbReference type="Google" id="ProtNLM"/>
    </source>
</evidence>
<dbReference type="HOGENOM" id="CLU_131895_1_0_2"/>
<evidence type="ECO:0000313" key="1">
    <source>
        <dbReference type="EMBL" id="AAT43857.1"/>
    </source>
</evidence>
<dbReference type="AlphaFoldDB" id="Q6KZJ5"/>
<name>Q6KZJ5_PICTO</name>
<dbReference type="eggNOG" id="arCOG05400">
    <property type="taxonomic scope" value="Archaea"/>
</dbReference>
<dbReference type="SUPFAM" id="SSF55961">
    <property type="entry name" value="Bet v1-like"/>
    <property type="match status" value="1"/>
</dbReference>
<accession>Q6KZJ5</accession>
<dbReference type="KEGG" id="pto:PTO1272"/>
<proteinExistence type="predicted"/>
<reference evidence="1 2" key="1">
    <citation type="journal article" date="2004" name="Proc. Natl. Acad. Sci. U.S.A.">
        <title>Genome sequence of Picrophilus torridus and its implications for life around pH 0.</title>
        <authorList>
            <person name="Futterer O."/>
            <person name="Angelov A."/>
            <person name="Liesegang H."/>
            <person name="Gottschalk G."/>
            <person name="Schleper C."/>
            <person name="Schepers B."/>
            <person name="Dock C."/>
            <person name="Antranikian G."/>
            <person name="Liebl W."/>
        </authorList>
    </citation>
    <scope>NUCLEOTIDE SEQUENCE [LARGE SCALE GENOMIC DNA]</scope>
    <source>
        <strain evidence="2">ATCC 700027 / DSM 9790 / JCM 10055 / NBRC 100828</strain>
    </source>
</reference>
<sequence length="139" mass="16616">MIFYTFFYYSFMEFKKSIDIDDPDRIWSIIKDIDRIPEFWHGTSSITKSGDSYIIKFAFGGTGKVRFRIDDERMAVYEEYLKGPIRGYTLNRIIKNNDKYYLESIWNVRLSFIYSILSSRVQRHFESGTENALKRIKNA</sequence>
<gene>
    <name evidence="1" type="ordered locus">PTO1272</name>
</gene>
<dbReference type="STRING" id="263820.PTO1272"/>
<dbReference type="PaxDb" id="263820-PTO1272"/>
<evidence type="ECO:0000313" key="2">
    <source>
        <dbReference type="Proteomes" id="UP000000438"/>
    </source>
</evidence>
<dbReference type="InParanoid" id="Q6KZJ5"/>
<dbReference type="Proteomes" id="UP000000438">
    <property type="component" value="Chromosome"/>
</dbReference>
<organism evidence="1 2">
    <name type="scientific">Picrophilus torridus (strain ATCC 700027 / DSM 9790 / JCM 10055 / NBRC 100828 / KAW 2/3)</name>
    <dbReference type="NCBI Taxonomy" id="1122961"/>
    <lineage>
        <taxon>Archaea</taxon>
        <taxon>Methanobacteriati</taxon>
        <taxon>Thermoplasmatota</taxon>
        <taxon>Thermoplasmata</taxon>
        <taxon>Thermoplasmatales</taxon>
        <taxon>Picrophilaceae</taxon>
        <taxon>Picrophilus</taxon>
    </lineage>
</organism>
<dbReference type="EMBL" id="AE017261">
    <property type="protein sequence ID" value="AAT43857.1"/>
    <property type="molecule type" value="Genomic_DNA"/>
</dbReference>